<evidence type="ECO:0000313" key="1">
    <source>
        <dbReference type="EMBL" id="AIY85358.1"/>
    </source>
</evidence>
<name>A0A0A7G0J0_9CLOT</name>
<dbReference type="RefSeq" id="WP_040113636.1">
    <property type="nucleotide sequence ID" value="NZ_CP006906.1"/>
</dbReference>
<reference evidence="1 2" key="1">
    <citation type="journal article" date="2015" name="Infect. Genet. Evol.">
        <title>Genomic sequences of six botulinum neurotoxin-producing strains representing three clostridial species illustrate the mobility and diversity of botulinum neurotoxin genes.</title>
        <authorList>
            <person name="Smith T.J."/>
            <person name="Hill K.K."/>
            <person name="Xie G."/>
            <person name="Foley B.T."/>
            <person name="Williamson C.H."/>
            <person name="Foster J.T."/>
            <person name="Johnson S.L."/>
            <person name="Chertkov O."/>
            <person name="Teshima H."/>
            <person name="Gibbons H.S."/>
            <person name="Johnsky L.A."/>
            <person name="Karavis M.A."/>
            <person name="Smith L.A."/>
        </authorList>
    </citation>
    <scope>NUCLEOTIDE SEQUENCE [LARGE SCALE GENOMIC DNA]</scope>
    <source>
        <strain evidence="1">Sullivan</strain>
        <plasmid evidence="2">Plasmid pCBJ</plasmid>
    </source>
</reference>
<dbReference type="KEGG" id="cbv:U729_3139"/>
<proteinExistence type="predicted"/>
<accession>A0A0A7G0J0</accession>
<dbReference type="HOGENOM" id="CLU_361974_0_0_9"/>
<dbReference type="EMBL" id="CP006906">
    <property type="protein sequence ID" value="AIY85358.1"/>
    <property type="molecule type" value="Genomic_DNA"/>
</dbReference>
<protein>
    <submittedName>
        <fullName evidence="1">Uncharacterized protein</fullName>
    </submittedName>
</protein>
<dbReference type="OrthoDB" id="9803686at2"/>
<geneLocation type="plasmid" evidence="1 2">
    <name>pCBJ</name>
</geneLocation>
<keyword evidence="1" id="KW-0614">Plasmid</keyword>
<sequence>MEDLLNFNSNYNKDYIPKNLKVIDENLNAFQSGVGYGYDCEISKMVTENKNITAPITFTLEGYGKESIKYLSKVAFDYRFKIEADYKERIRDGSLKVKIEAYRYNHSRFRLYRYAIKPMQVRYKITCKVSYISPSGSNYKKTVNRELTFNGVYDLSNTPKLNYTPKGYVSIEPINQKLDDRTIGAIMEQTGRKLYKDLDEAHKSVNSNLIQYYDYRIYDDYKTDVDETYNPNQGFDLGADGTFRITTGDDNKVERGDYLYAKGVADAQIYSYEAFTEEEAITSAELDPFVIFGGEHMTAPLVCLRNSNLRFDGSSDEIVTHVEIVEDTPIKLTNDYYVSDELTYTFSNKVPNAIIKFADVISSNEPDGKYRIYINILECTEHIYYQGHTKCEPGARYTLVTMLNDSIAFEGRSYMTDKIYEEYYPAKSKEPLSGVVNGAIDGNIKIHKGKNDFVVKAYRFALDNKMYNHRITVETNVLTPSGATINAQFVSSGRSDTNIDGDVLKVTSSYSTMKEIDTKGILTTRTINVKTGDIKDEYITILTVDKDYAYTFNKYKLNVYSESGDIAILDQTKDSDLKIIDDKCKVYAKIESLQRATSRWNPLIHNGYYYINQHEFFLYSNRKPIANYIQQELIKLKEISYDIRLTLSNSNVIHQTFQSEILADEKEHCIVEDINSLLSSWMEGIGYIISDIKNISITKVDEDFELIYDEEALKLMDCKIYAKTNVTLKYSVDTDKIPVIIGSEGTIIPYVNINRDKKVRTVKNSVIVKIKE</sequence>
<keyword evidence="2" id="KW-1185">Reference proteome</keyword>
<organism evidence="1 2">
    <name type="scientific">Clostridium baratii str. Sullivan</name>
    <dbReference type="NCBI Taxonomy" id="1415775"/>
    <lineage>
        <taxon>Bacteria</taxon>
        <taxon>Bacillati</taxon>
        <taxon>Bacillota</taxon>
        <taxon>Clostridia</taxon>
        <taxon>Eubacteriales</taxon>
        <taxon>Clostridiaceae</taxon>
        <taxon>Clostridium</taxon>
    </lineage>
</organism>
<evidence type="ECO:0000313" key="2">
    <source>
        <dbReference type="Proteomes" id="UP000030635"/>
    </source>
</evidence>
<dbReference type="Proteomes" id="UP000030635">
    <property type="component" value="Plasmid pCBJ"/>
</dbReference>
<gene>
    <name evidence="1" type="ORF">U729_3139</name>
</gene>
<dbReference type="AlphaFoldDB" id="A0A0A7G0J0"/>